<dbReference type="Pfam" id="PF01476">
    <property type="entry name" value="LysM"/>
    <property type="match status" value="1"/>
</dbReference>
<keyword evidence="3" id="KW-1185">Reference proteome</keyword>
<dbReference type="RefSeq" id="WP_218561713.1">
    <property type="nucleotide sequence ID" value="NZ_CP076642.1"/>
</dbReference>
<sequence length="1243" mass="139570">MTTVKTYEIRPGDCLDLISEKFDISKSVLQELNSDQIKDIDLIYAGNTLKLSGNEGSPIEVDLGTRTTLPLVPEKPACGNELCSSQVPDFVDILYVPAHPETGEKTWYALTKTAQEAVMSEIDLFKSAVTTDRQTTFNNLNTLGILSKFEHKPHEMFLSDTDIERLRTVSWMLVTIQSGAAKNYFNGGENGFIISIAEQEDGIDYYSILSDSLTWEKLKDFVFKVSIRTAPISYYIGKSLGFIDEVDEENKEYILREKALSAAKLKVVDYLEDEIALLEKKAVKAAGKVVTDDGTNFVYSEKESYFTSEKQDDIAKCIKKVNSYRRWSDEELSEQNHEELNSKLDRFWNQDVKNSAQFINALEEFKRGSDIPSNAMSAYSFTFYLLKLNDYGFVVKEQCLPKELLIGTDKVHLGPESLYNSSKYKNWRDDASLTIEPDDYNKVVSGLLTELLTFDDTVRDDKHIRAILSSNKCSASQWAYYPTLALIRFIDATLSEWLSSIRSIMGGRSIPDMFSDLIWVKKVALERLEQLKRRAEASALQGKVINFYLNKDKLSAMTLLWDEKNYKVLEKKLGIFSNKAGDADLQAVECSLLSNEGEVGWVRGPSWFLPTAKKNLSKGHCKDITEKVVMVDPLVNADAAGKTLSEALDEIKKQLAGTFTKANFVTGPLNLNKTIEKYDSSAFWQSHYHWQGGRADNGSSAYIANAQAQFLRLSSSASGSLNLPLSELDALRPNLDLTTGASIQANFTLLSGQIGFSSWFPTNDKDQNVRPDKGHGLSISYVALDYESMTDKKREYDAGECFVKLSAKVYGLAAASCQLSGNLSFGPSETNGGLGVKGKSIKVLDANQASENSPKARVLKDGDALIPQAAAQTGVKVDVFAGVEAGGSIDAEVHWKPPAVMINNNKVEQSLGKLGSISAQMAANYGIGYSGEFRFTFQNGQIVLITSAKAVCGPGFSGKFSVTLSPVMMDRFLACLLGVLKESGFRYVEVFGDYDKNGRNEYFEQLNERLTIAMALGLTFGDVMLLPSVVYDEYKNDVLQEDYAPMIARHITMAEVSSSKKDWIRNLPPETLAKLLNCLTNKKEESFFESDLQKISRQENEERKVSAVIQILKWISPTGNDENKFRTRQFEETLIRIGGNLEDVRTPASQWQRFADSWRRLEEYIISVSDNNRGLRISFNDNVWQLAINMHGYRYKDVKGNFHYRAYRVELDDETQKMKLDREKIKAVFGSDPRWEFFSIWKI</sequence>
<feature type="domain" description="LysM" evidence="1">
    <location>
        <begin position="5"/>
        <end position="51"/>
    </location>
</feature>
<evidence type="ECO:0000313" key="2">
    <source>
        <dbReference type="EMBL" id="QXO15828.1"/>
    </source>
</evidence>
<protein>
    <submittedName>
        <fullName evidence="2">LysM domain-containing protein</fullName>
    </submittedName>
</protein>
<organism evidence="2 3">
    <name type="scientific">Vibrio ostreae</name>
    <dbReference type="NCBI Taxonomy" id="2841925"/>
    <lineage>
        <taxon>Bacteria</taxon>
        <taxon>Pseudomonadati</taxon>
        <taxon>Pseudomonadota</taxon>
        <taxon>Gammaproteobacteria</taxon>
        <taxon>Vibrionales</taxon>
        <taxon>Vibrionaceae</taxon>
        <taxon>Vibrio</taxon>
    </lineage>
</organism>
<evidence type="ECO:0000313" key="3">
    <source>
        <dbReference type="Proteomes" id="UP000694232"/>
    </source>
</evidence>
<accession>A0A975YLN6</accession>
<evidence type="ECO:0000259" key="1">
    <source>
        <dbReference type="PROSITE" id="PS51782"/>
    </source>
</evidence>
<dbReference type="AlphaFoldDB" id="A0A975YLN6"/>
<dbReference type="SMART" id="SM00257">
    <property type="entry name" value="LysM"/>
    <property type="match status" value="1"/>
</dbReference>
<dbReference type="InterPro" id="IPR018392">
    <property type="entry name" value="LysM"/>
</dbReference>
<dbReference type="EMBL" id="CP076642">
    <property type="protein sequence ID" value="QXO15828.1"/>
    <property type="molecule type" value="Genomic_DNA"/>
</dbReference>
<dbReference type="KEGG" id="vos:KNV97_05305"/>
<reference evidence="2" key="1">
    <citation type="submission" date="2021-06" db="EMBL/GenBank/DDBJ databases">
        <title>Vibrio nov. sp., novel gut bacterium isolated from Yellow Sea oyster.</title>
        <authorList>
            <person name="Muhammad N."/>
            <person name="Nguyen T.H."/>
            <person name="Lee Y.-J."/>
            <person name="Ko J."/>
            <person name="Kim S.-G."/>
        </authorList>
    </citation>
    <scope>NUCLEOTIDE SEQUENCE</scope>
    <source>
        <strain evidence="2">OG9-811</strain>
    </source>
</reference>
<dbReference type="PROSITE" id="PS51782">
    <property type="entry name" value="LYSM"/>
    <property type="match status" value="1"/>
</dbReference>
<proteinExistence type="predicted"/>
<dbReference type="Proteomes" id="UP000694232">
    <property type="component" value="Chromosome 2"/>
</dbReference>
<gene>
    <name evidence="2" type="ORF">KNV97_05305</name>
</gene>
<name>A0A975YLN6_9VIBR</name>